<reference evidence="2 3" key="1">
    <citation type="journal article" date="2023" name="BMC Biol.">
        <title>The compact genome of the sponge Oopsacas minuta (Hexactinellida) is lacking key metazoan core genes.</title>
        <authorList>
            <person name="Santini S."/>
            <person name="Schenkelaars Q."/>
            <person name="Jourda C."/>
            <person name="Duchesne M."/>
            <person name="Belahbib H."/>
            <person name="Rocher C."/>
            <person name="Selva M."/>
            <person name="Riesgo A."/>
            <person name="Vervoort M."/>
            <person name="Leys S.P."/>
            <person name="Kodjabachian L."/>
            <person name="Le Bivic A."/>
            <person name="Borchiellini C."/>
            <person name="Claverie J.M."/>
            <person name="Renard E."/>
        </authorList>
    </citation>
    <scope>NUCLEOTIDE SEQUENCE [LARGE SCALE GENOMIC DNA]</scope>
    <source>
        <strain evidence="2">SPO-2</strain>
    </source>
</reference>
<accession>A0AAV7JKD9</accession>
<protein>
    <submittedName>
        <fullName evidence="2">Uncharacterized protein</fullName>
    </submittedName>
</protein>
<keyword evidence="3" id="KW-1185">Reference proteome</keyword>
<sequence length="120" mass="13434">MKVYILPNLFLIFLLPQVVSCFPTHVSDESNHHWGQCVVSGDRKTVDDVYVYPNPIVIGQDMTLTLTLSVEHIILSGTAPLDLWIIHNTTVIGELYDKSYSISKAIPYQLPITPGEHSVD</sequence>
<feature type="signal peptide" evidence="1">
    <location>
        <begin position="1"/>
        <end position="21"/>
    </location>
</feature>
<name>A0AAV7JKD9_9METZ</name>
<feature type="chain" id="PRO_5043776044" evidence="1">
    <location>
        <begin position="22"/>
        <end position="120"/>
    </location>
</feature>
<proteinExistence type="predicted"/>
<evidence type="ECO:0000313" key="2">
    <source>
        <dbReference type="EMBL" id="KAI6648964.1"/>
    </source>
</evidence>
<dbReference type="EMBL" id="JAKMXF010000324">
    <property type="protein sequence ID" value="KAI6648964.1"/>
    <property type="molecule type" value="Genomic_DNA"/>
</dbReference>
<evidence type="ECO:0000256" key="1">
    <source>
        <dbReference type="SAM" id="SignalP"/>
    </source>
</evidence>
<organism evidence="2 3">
    <name type="scientific">Oopsacas minuta</name>
    <dbReference type="NCBI Taxonomy" id="111878"/>
    <lineage>
        <taxon>Eukaryota</taxon>
        <taxon>Metazoa</taxon>
        <taxon>Porifera</taxon>
        <taxon>Hexactinellida</taxon>
        <taxon>Hexasterophora</taxon>
        <taxon>Lyssacinosida</taxon>
        <taxon>Leucopsacidae</taxon>
        <taxon>Oopsacas</taxon>
    </lineage>
</organism>
<keyword evidence="1" id="KW-0732">Signal</keyword>
<dbReference type="AlphaFoldDB" id="A0AAV7JKD9"/>
<evidence type="ECO:0000313" key="3">
    <source>
        <dbReference type="Proteomes" id="UP001165289"/>
    </source>
</evidence>
<comment type="caution">
    <text evidence="2">The sequence shown here is derived from an EMBL/GenBank/DDBJ whole genome shotgun (WGS) entry which is preliminary data.</text>
</comment>
<dbReference type="Proteomes" id="UP001165289">
    <property type="component" value="Unassembled WGS sequence"/>
</dbReference>
<gene>
    <name evidence="2" type="ORF">LOD99_7037</name>
</gene>